<dbReference type="AlphaFoldDB" id="A0AA97LN87"/>
<evidence type="ECO:0000313" key="3">
    <source>
        <dbReference type="Proteomes" id="UP000017429"/>
    </source>
</evidence>
<evidence type="ECO:0000313" key="2">
    <source>
        <dbReference type="EMBL" id="USF23545.1"/>
    </source>
</evidence>
<protein>
    <recommendedName>
        <fullName evidence="1">Bacterial toxin 44 domain-containing protein</fullName>
    </recommendedName>
</protein>
<feature type="domain" description="Bacterial toxin 44" evidence="1">
    <location>
        <begin position="661"/>
        <end position="759"/>
    </location>
</feature>
<sequence length="793" mass="92339">MELKYSSLQEKCNVFLFLNSTSDIVNDISILQSKCPNVHFTIAVKAGYTYSFKVDKKSSSQTNIMLYSVKDGKYHPELLKDTFKAEKNSNEESRYEKNILLFSAEENNKLSGRLSNNANIFHITCETEEKIISKVKLYNLISDKYTGNIQIDMQGKEYEVSSDKSSGEFTVDVRLSILDEALNEEDINDKPYYMYVNKTGEIFESKISNGRASFYYNPEETNSNQKVLFSFNKADFASKKAANSKSLDFMLINKTDRKNKKAERTFNINLMDVFHNVIDKIELVNIDELSAKDDFFICEHHFNVHTSSEYIDKIQWGYFTIPLNQLNILYDKDKILNCKEIEYINTGDCFHFTPSSIFNEEKRKQLHQNQEVIIVIASYNKSLIFLKGLKGYNFYIIFPDKKPIFNKLYLSEKYTSYYGRSLYVINVENEAEYLYNKDPELCLKGNPKDDNIRKLYTFGIKIEADNYDNNFNHFSYGIAGLKWLKITIRTDLKSNYKKEDDNNREIWELSLKEACKEIIDKYKNNPLEIDFASFSTDKIEVTGNVSIIAASNSEVKKACDLKEYRYQGSIVYNKDKNIYYYVLNNSEQECAVILCPFVERAVLEQGKYIQLGFDAVDVANYMAGEIENNLKSSVAQDIIRFSNPFYDMIPLYGTAQPYFLFYEAVKTDSFWDHKWQLSALFPSMGLSRRYHHVYIDKEIPYDVWSNIHFGVIGKYCRFSENTLLYGADVAQKWSNRSFTQGDTQCDKVAIKIGFSLYDNYIQGRSINAGIVLSHIVDNNFFKYSFYKWECIDE</sequence>
<reference evidence="2" key="2">
    <citation type="submission" date="2022-05" db="EMBL/GenBank/DDBJ databases">
        <authorList>
            <person name="Proctor A.L."/>
            <person name="Phillips G.J."/>
            <person name="Wannemuehler M.J."/>
        </authorList>
    </citation>
    <scope>NUCLEOTIDE SEQUENCE</scope>
    <source>
        <strain evidence="2">ASF457</strain>
    </source>
</reference>
<dbReference type="KEGG" id="msch:N508_000609"/>
<gene>
    <name evidence="2" type="ORF">N508_000609</name>
</gene>
<evidence type="ECO:0000259" key="1">
    <source>
        <dbReference type="Pfam" id="PF15607"/>
    </source>
</evidence>
<dbReference type="InterPro" id="IPR028946">
    <property type="entry name" value="Ntox44"/>
</dbReference>
<accession>A0AA97LN87</accession>
<dbReference type="Proteomes" id="UP000017429">
    <property type="component" value="Chromosome"/>
</dbReference>
<dbReference type="EMBL" id="CP097562">
    <property type="protein sequence ID" value="USF23545.1"/>
    <property type="molecule type" value="Genomic_DNA"/>
</dbReference>
<keyword evidence="3" id="KW-1185">Reference proteome</keyword>
<dbReference type="Pfam" id="PF15607">
    <property type="entry name" value="Ntox44"/>
    <property type="match status" value="1"/>
</dbReference>
<reference evidence="2" key="3">
    <citation type="submission" date="2022-06" db="EMBL/GenBank/DDBJ databases">
        <title>Resources to Facilitate Use of the Altered Schaedler Flora (ASF) Mouse Model to Study Microbiome Function.</title>
        <authorList>
            <person name="Proctor A."/>
            <person name="Parvinroo S."/>
            <person name="Richie T."/>
            <person name="Jia X."/>
            <person name="Lee S.T.M."/>
            <person name="Karp P.D."/>
            <person name="Paley S."/>
            <person name="Kostic A.D."/>
            <person name="Pierre J.F."/>
            <person name="Wannemuehler M.J."/>
            <person name="Phillips G.J."/>
        </authorList>
    </citation>
    <scope>NUCLEOTIDE SEQUENCE</scope>
    <source>
        <strain evidence="2">ASF457</strain>
    </source>
</reference>
<proteinExistence type="predicted"/>
<name>A0AA97LN87_9BACT</name>
<organism evidence="2 3">
    <name type="scientific">Mucispirillum schaedleri ASF457</name>
    <dbReference type="NCBI Taxonomy" id="1379858"/>
    <lineage>
        <taxon>Bacteria</taxon>
        <taxon>Pseudomonadati</taxon>
        <taxon>Deferribacterota</taxon>
        <taxon>Deferribacteres</taxon>
        <taxon>Deferribacterales</taxon>
        <taxon>Mucispirillaceae</taxon>
        <taxon>Mucispirillum</taxon>
    </lineage>
</organism>
<dbReference type="RefSeq" id="WP_251930654.1">
    <property type="nucleotide sequence ID" value="NZ_CP097562.1"/>
</dbReference>
<reference evidence="2" key="1">
    <citation type="journal article" date="2014" name="Genome Announc.">
        <title>Draft genome sequences of the altered schaedler flora, a defined bacterial community from gnotobiotic mice.</title>
        <authorList>
            <person name="Wannemuehler M.J."/>
            <person name="Overstreet A.M."/>
            <person name="Ward D.V."/>
            <person name="Phillips G.J."/>
        </authorList>
    </citation>
    <scope>NUCLEOTIDE SEQUENCE</scope>
    <source>
        <strain evidence="2">ASF457</strain>
    </source>
</reference>